<evidence type="ECO:0000256" key="3">
    <source>
        <dbReference type="PROSITE-ProRule" id="PRU00221"/>
    </source>
</evidence>
<dbReference type="Proteomes" id="UP000324479">
    <property type="component" value="Unassembled WGS sequence"/>
</dbReference>
<dbReference type="InterPro" id="IPR015943">
    <property type="entry name" value="WD40/YVTN_repeat-like_dom_sf"/>
</dbReference>
<dbReference type="PANTHER" id="PTHR19879">
    <property type="entry name" value="TRANSCRIPTION INITIATION FACTOR TFIID"/>
    <property type="match status" value="1"/>
</dbReference>
<dbReference type="PROSITE" id="PS50082">
    <property type="entry name" value="WD_REPEATS_2"/>
    <property type="match status" value="1"/>
</dbReference>
<feature type="repeat" description="WD" evidence="3">
    <location>
        <begin position="1"/>
        <end position="42"/>
    </location>
</feature>
<dbReference type="PANTHER" id="PTHR19879:SF9">
    <property type="entry name" value="TRANSCRIPTION INITIATION FACTOR TFIID SUBUNIT 5"/>
    <property type="match status" value="1"/>
</dbReference>
<sequence>MAEHTKPVHAVAFSPDGQLLATGARDQIIHLWEVDSGNLLGSLHGHRHAIRSVCFSESGRTLIAGAGDWFDRGEVLVWDVQAATVRHALARDGDAVDWVGHTTSDNEIAVVTGFGCGPRDPVEPTVRLYDVRSGRCRLTFQRENCFAVAPEGGSFAVGGPDCAIKLHRANDGAPLGRLAAAMGNVLCVAFSASGELLLSAGFGRKEQGAVHLWDMSQGTIRRSFVFDDSAISRAMFHSDDSIVATIGSEGGCRFWAVGTGELLGETRESLRKRPNPKSIAISPDGSLLAMTSSEAKGAIELWDLGDLASVG</sequence>
<evidence type="ECO:0000313" key="4">
    <source>
        <dbReference type="EMBL" id="KAA5541328.1"/>
    </source>
</evidence>
<dbReference type="PROSITE" id="PS50294">
    <property type="entry name" value="WD_REPEATS_REGION"/>
    <property type="match status" value="1"/>
</dbReference>
<dbReference type="PROSITE" id="PS00678">
    <property type="entry name" value="WD_REPEATS_1"/>
    <property type="match status" value="1"/>
</dbReference>
<keyword evidence="5" id="KW-1185">Reference proteome</keyword>
<name>A0A5M6D1E8_9BACT</name>
<dbReference type="EMBL" id="VWOX01000010">
    <property type="protein sequence ID" value="KAA5541328.1"/>
    <property type="molecule type" value="Genomic_DNA"/>
</dbReference>
<protein>
    <recommendedName>
        <fullName evidence="6">WD-40 repeat-containing protein</fullName>
    </recommendedName>
</protein>
<dbReference type="Pfam" id="PF00400">
    <property type="entry name" value="WD40"/>
    <property type="match status" value="3"/>
</dbReference>
<evidence type="ECO:0000313" key="5">
    <source>
        <dbReference type="Proteomes" id="UP000324479"/>
    </source>
</evidence>
<accession>A0A5M6D1E8</accession>
<dbReference type="AlphaFoldDB" id="A0A5M6D1E8"/>
<keyword evidence="2" id="KW-0677">Repeat</keyword>
<evidence type="ECO:0000256" key="2">
    <source>
        <dbReference type="ARBA" id="ARBA00022737"/>
    </source>
</evidence>
<dbReference type="Pfam" id="PF07676">
    <property type="entry name" value="PD40"/>
    <property type="match status" value="1"/>
</dbReference>
<reference evidence="4 5" key="1">
    <citation type="submission" date="2019-08" db="EMBL/GenBank/DDBJ databases">
        <authorList>
            <person name="Dhanesh K."/>
            <person name="Kumar G."/>
            <person name="Sasikala C."/>
            <person name="Venkata Ramana C."/>
        </authorList>
    </citation>
    <scope>NUCLEOTIDE SEQUENCE [LARGE SCALE GENOMIC DNA]</scope>
    <source>
        <strain evidence="4 5">JC645</strain>
    </source>
</reference>
<proteinExistence type="predicted"/>
<dbReference type="InterPro" id="IPR001680">
    <property type="entry name" value="WD40_rpt"/>
</dbReference>
<comment type="caution">
    <text evidence="4">The sequence shown here is derived from an EMBL/GenBank/DDBJ whole genome shotgun (WGS) entry which is preliminary data.</text>
</comment>
<dbReference type="SUPFAM" id="SSF50978">
    <property type="entry name" value="WD40 repeat-like"/>
    <property type="match status" value="1"/>
</dbReference>
<dbReference type="InterPro" id="IPR011659">
    <property type="entry name" value="WD40"/>
</dbReference>
<dbReference type="InterPro" id="IPR036322">
    <property type="entry name" value="WD40_repeat_dom_sf"/>
</dbReference>
<dbReference type="RefSeq" id="WP_150077711.1">
    <property type="nucleotide sequence ID" value="NZ_VWOX01000010.1"/>
</dbReference>
<organism evidence="4 5">
    <name type="scientific">Roseiconus nitratireducens</name>
    <dbReference type="NCBI Taxonomy" id="2605748"/>
    <lineage>
        <taxon>Bacteria</taxon>
        <taxon>Pseudomonadati</taxon>
        <taxon>Planctomycetota</taxon>
        <taxon>Planctomycetia</taxon>
        <taxon>Pirellulales</taxon>
        <taxon>Pirellulaceae</taxon>
        <taxon>Roseiconus</taxon>
    </lineage>
</organism>
<dbReference type="InterPro" id="IPR019775">
    <property type="entry name" value="WD40_repeat_CS"/>
</dbReference>
<gene>
    <name evidence="4" type="ORF">FYK55_17275</name>
</gene>
<evidence type="ECO:0008006" key="6">
    <source>
        <dbReference type="Google" id="ProtNLM"/>
    </source>
</evidence>
<keyword evidence="1 3" id="KW-0853">WD repeat</keyword>
<evidence type="ECO:0000256" key="1">
    <source>
        <dbReference type="ARBA" id="ARBA00022574"/>
    </source>
</evidence>
<dbReference type="Gene3D" id="2.130.10.10">
    <property type="entry name" value="YVTN repeat-like/Quinoprotein amine dehydrogenase"/>
    <property type="match status" value="2"/>
</dbReference>
<dbReference type="SMART" id="SM00320">
    <property type="entry name" value="WD40"/>
    <property type="match status" value="6"/>
</dbReference>